<gene>
    <name evidence="2" type="ORF">BVC80_8923g19</name>
</gene>
<reference evidence="2 3" key="1">
    <citation type="journal article" date="2017" name="Mol. Plant">
        <title>The Genome of Medicinal Plant Macleaya cordata Provides New Insights into Benzylisoquinoline Alkaloids Metabolism.</title>
        <authorList>
            <person name="Liu X."/>
            <person name="Liu Y."/>
            <person name="Huang P."/>
            <person name="Ma Y."/>
            <person name="Qing Z."/>
            <person name="Tang Q."/>
            <person name="Cao H."/>
            <person name="Cheng P."/>
            <person name="Zheng Y."/>
            <person name="Yuan Z."/>
            <person name="Zhou Y."/>
            <person name="Liu J."/>
            <person name="Tang Z."/>
            <person name="Zhuo Y."/>
            <person name="Zhang Y."/>
            <person name="Yu L."/>
            <person name="Huang J."/>
            <person name="Yang P."/>
            <person name="Peng Q."/>
            <person name="Zhang J."/>
            <person name="Jiang W."/>
            <person name="Zhang Z."/>
            <person name="Lin K."/>
            <person name="Ro D.K."/>
            <person name="Chen X."/>
            <person name="Xiong X."/>
            <person name="Shang Y."/>
            <person name="Huang S."/>
            <person name="Zeng J."/>
        </authorList>
    </citation>
    <scope>NUCLEOTIDE SEQUENCE [LARGE SCALE GENOMIC DNA]</scope>
    <source>
        <strain evidence="3">cv. BLH2017</strain>
        <tissue evidence="2">Root</tissue>
    </source>
</reference>
<keyword evidence="3" id="KW-1185">Reference proteome</keyword>
<dbReference type="PANTHER" id="PTHR13355">
    <property type="entry name" value="GLUCOSAMINE 6-PHOSPHATE N-ACETYLTRANSFERASE"/>
    <property type="match status" value="1"/>
</dbReference>
<comment type="caution">
    <text evidence="2">The sequence shown here is derived from an EMBL/GenBank/DDBJ whole genome shotgun (WGS) entry which is preliminary data.</text>
</comment>
<evidence type="ECO:0000313" key="2">
    <source>
        <dbReference type="EMBL" id="OVA02206.1"/>
    </source>
</evidence>
<dbReference type="InterPro" id="IPR000182">
    <property type="entry name" value="GNAT_dom"/>
</dbReference>
<dbReference type="InterPro" id="IPR016181">
    <property type="entry name" value="Acyl_CoA_acyltransferase"/>
</dbReference>
<dbReference type="EMBL" id="MVGT01003957">
    <property type="protein sequence ID" value="OVA02206.1"/>
    <property type="molecule type" value="Genomic_DNA"/>
</dbReference>
<accession>A0A200PVI7</accession>
<dbReference type="AlphaFoldDB" id="A0A200PVI7"/>
<evidence type="ECO:0000259" key="1">
    <source>
        <dbReference type="PROSITE" id="PS51186"/>
    </source>
</evidence>
<dbReference type="GO" id="GO:0008080">
    <property type="term" value="F:N-acetyltransferase activity"/>
    <property type="evidence" value="ECO:0007669"/>
    <property type="project" value="TreeGrafter"/>
</dbReference>
<proteinExistence type="predicted"/>
<dbReference type="InParanoid" id="A0A200PVI7"/>
<dbReference type="Pfam" id="PF00583">
    <property type="entry name" value="Acetyltransf_1"/>
    <property type="match status" value="1"/>
</dbReference>
<sequence length="251" mass="27617">MAIATHNVPSISLQISSIASKPQKRFRPPIFISTNPSHINPLHLRDLFSSSNLSCHRFPNLDSEGRVEPVDLNKLQIALSHSSVVVSVFCKPVSISYENCPKDEPIIQKSELGFGELFERAIPVTESNGTLVGFGRAVSDNGLTASIHDVVVLPSLRGLGIGRMIVKRILRVLTSRDIYDIAALCSEKERWFFEACGFGDDILGSTTMMYTRNPSSCDTKSDQMVTCAGRMLLLVPPSRKNFSLKSMSTSE</sequence>
<name>A0A200PVI7_MACCD</name>
<dbReference type="InterPro" id="IPR039143">
    <property type="entry name" value="GNPNAT1-like"/>
</dbReference>
<organism evidence="2 3">
    <name type="scientific">Macleaya cordata</name>
    <name type="common">Five-seeded plume-poppy</name>
    <name type="synonym">Bocconia cordata</name>
    <dbReference type="NCBI Taxonomy" id="56857"/>
    <lineage>
        <taxon>Eukaryota</taxon>
        <taxon>Viridiplantae</taxon>
        <taxon>Streptophyta</taxon>
        <taxon>Embryophyta</taxon>
        <taxon>Tracheophyta</taxon>
        <taxon>Spermatophyta</taxon>
        <taxon>Magnoliopsida</taxon>
        <taxon>Ranunculales</taxon>
        <taxon>Papaveraceae</taxon>
        <taxon>Papaveroideae</taxon>
        <taxon>Macleaya</taxon>
    </lineage>
</organism>
<dbReference type="CDD" id="cd04301">
    <property type="entry name" value="NAT_SF"/>
    <property type="match status" value="1"/>
</dbReference>
<dbReference type="GO" id="GO:0006048">
    <property type="term" value="P:UDP-N-acetylglucosamine biosynthetic process"/>
    <property type="evidence" value="ECO:0007669"/>
    <property type="project" value="UniProtKB-UniPathway"/>
</dbReference>
<dbReference type="UniPathway" id="UPA00113">
    <property type="reaction ID" value="UER00529"/>
</dbReference>
<dbReference type="OMA" id="GSTAMMY"/>
<protein>
    <submittedName>
        <fullName evidence="2">GNAT domain</fullName>
    </submittedName>
</protein>
<feature type="domain" description="N-acetyltransferase" evidence="1">
    <location>
        <begin position="83"/>
        <end position="236"/>
    </location>
</feature>
<dbReference type="Gene3D" id="3.40.630.30">
    <property type="match status" value="1"/>
</dbReference>
<dbReference type="PROSITE" id="PS51186">
    <property type="entry name" value="GNAT"/>
    <property type="match status" value="1"/>
</dbReference>
<dbReference type="OrthoDB" id="2744543at2759"/>
<dbReference type="PANTHER" id="PTHR13355:SF15">
    <property type="entry name" value="GCN5-RELATED N-ACETYLTRANSFERASE 3, CHLOROPLASTIC"/>
    <property type="match status" value="1"/>
</dbReference>
<evidence type="ECO:0000313" key="3">
    <source>
        <dbReference type="Proteomes" id="UP000195402"/>
    </source>
</evidence>
<dbReference type="Proteomes" id="UP000195402">
    <property type="component" value="Unassembled WGS sequence"/>
</dbReference>
<dbReference type="STRING" id="56857.A0A200PVI7"/>
<dbReference type="SUPFAM" id="SSF55729">
    <property type="entry name" value="Acyl-CoA N-acyltransferases (Nat)"/>
    <property type="match status" value="1"/>
</dbReference>